<dbReference type="GO" id="GO:0016192">
    <property type="term" value="P:vesicle-mediated transport"/>
    <property type="evidence" value="ECO:0007669"/>
    <property type="project" value="UniProtKB-KW"/>
</dbReference>
<feature type="repeat" description="WD" evidence="25">
    <location>
        <begin position="1208"/>
        <end position="1249"/>
    </location>
</feature>
<dbReference type="InterPro" id="IPR000602">
    <property type="entry name" value="Glyco_hydro_38_N"/>
</dbReference>
<dbReference type="Pfam" id="PF07748">
    <property type="entry name" value="Glyco_hydro_38C"/>
    <property type="match status" value="1"/>
</dbReference>
<dbReference type="SUPFAM" id="SSF88688">
    <property type="entry name" value="Families 57/38 glycoside transferase middle domain"/>
    <property type="match status" value="1"/>
</dbReference>
<dbReference type="InterPro" id="IPR015341">
    <property type="entry name" value="Glyco_hydro_38_cen"/>
</dbReference>
<keyword evidence="9" id="KW-0479">Metal-binding</keyword>
<keyword evidence="12" id="KW-0862">Zinc</keyword>
<evidence type="ECO:0000256" key="18">
    <source>
        <dbReference type="ARBA" id="ARBA00023295"/>
    </source>
</evidence>
<comment type="caution">
    <text evidence="29">The sequence shown here is derived from an EMBL/GenBank/DDBJ whole genome shotgun (WGS) entry which is preliminary data.</text>
</comment>
<comment type="catalytic activity">
    <reaction evidence="24">
        <text>N(4)-{beta-D-GlcNAc-(1-&gt;2)-alpha-D-Man-(1-&gt;3)-[alpha-D-Man-(1-&gt;3)-[alpha-D-Man-(1-&gt;6)]-alpha-D-Man-(1-&gt;6)]-beta-D-Man-(1-&gt;4)-beta-D-GlcNAc-(1-&gt;4)-beta-D-GlcNAc}-L-asparaginyl-[protein] + 2 H2O = 2 alpha-D-mannopyranose + an N(4)-{beta-D-GlcNAc-(1-&gt;2)-alpha-D-Man-(1-&gt;3)-[alpha-D-Man-(1-&gt;6)]-beta-D-Man-(1-&gt;4)-beta-D-GlcNAc-(1-&gt;4)-beta-D-GlcNAc}-L-asparaginyl-[protein]</text>
        <dbReference type="Rhea" id="RHEA:56052"/>
        <dbReference type="Rhea" id="RHEA-COMP:14368"/>
        <dbReference type="Rhea" id="RHEA-COMP:14369"/>
        <dbReference type="ChEBI" id="CHEBI:15377"/>
        <dbReference type="ChEBI" id="CHEBI:28729"/>
        <dbReference type="ChEBI" id="CHEBI:60615"/>
        <dbReference type="ChEBI" id="CHEBI:60625"/>
        <dbReference type="EC" id="3.2.1.114"/>
    </reaction>
</comment>
<evidence type="ECO:0000256" key="7">
    <source>
        <dbReference type="ARBA" id="ARBA00022490"/>
    </source>
</evidence>
<dbReference type="PROSITE" id="PS50082">
    <property type="entry name" value="WD_REPEATS_2"/>
    <property type="match status" value="4"/>
</dbReference>
<dbReference type="InterPro" id="IPR011682">
    <property type="entry name" value="Glyco_hydro_38_C"/>
</dbReference>
<name>A0A0V0XG23_TRIPS</name>
<evidence type="ECO:0000256" key="5">
    <source>
        <dbReference type="ARBA" id="ARBA00010844"/>
    </source>
</evidence>
<evidence type="ECO:0000256" key="10">
    <source>
        <dbReference type="ARBA" id="ARBA00022737"/>
    </source>
</evidence>
<dbReference type="Gene3D" id="2.70.98.30">
    <property type="entry name" value="Golgi alpha-mannosidase II, domain 4"/>
    <property type="match status" value="1"/>
</dbReference>
<keyword evidence="8 25" id="KW-0853">WD repeat</keyword>
<evidence type="ECO:0000256" key="16">
    <source>
        <dbReference type="ARBA" id="ARBA00023136"/>
    </source>
</evidence>
<reference evidence="29 30" key="1">
    <citation type="submission" date="2015-01" db="EMBL/GenBank/DDBJ databases">
        <title>Evolution of Trichinella species and genotypes.</title>
        <authorList>
            <person name="Korhonen P.K."/>
            <person name="Edoardo P."/>
            <person name="Giuseppe L.R."/>
            <person name="Gasser R.B."/>
        </authorList>
    </citation>
    <scope>NUCLEOTIDE SEQUENCE [LARGE SCALE GENOMIC DNA]</scope>
    <source>
        <strain evidence="29">ISS141</strain>
    </source>
</reference>
<comment type="similarity">
    <text evidence="5">Belongs to the WD repeat COPB2 family.</text>
</comment>
<dbReference type="Gene3D" id="1.25.40.470">
    <property type="match status" value="1"/>
</dbReference>
<organism evidence="29 30">
    <name type="scientific">Trichinella pseudospiralis</name>
    <name type="common">Parasitic roundworm</name>
    <dbReference type="NCBI Taxonomy" id="6337"/>
    <lineage>
        <taxon>Eukaryota</taxon>
        <taxon>Metazoa</taxon>
        <taxon>Ecdysozoa</taxon>
        <taxon>Nematoda</taxon>
        <taxon>Enoplea</taxon>
        <taxon>Dorylaimia</taxon>
        <taxon>Trichinellida</taxon>
        <taxon>Trichinellidae</taxon>
        <taxon>Trichinella</taxon>
    </lineage>
</organism>
<dbReference type="GO" id="GO:0006886">
    <property type="term" value="P:intracellular protein transport"/>
    <property type="evidence" value="ECO:0007669"/>
    <property type="project" value="InterPro"/>
</dbReference>
<evidence type="ECO:0000256" key="25">
    <source>
        <dbReference type="PROSITE-ProRule" id="PRU00221"/>
    </source>
</evidence>
<evidence type="ECO:0000256" key="1">
    <source>
        <dbReference type="ARBA" id="ARBA00001947"/>
    </source>
</evidence>
<keyword evidence="11" id="KW-0378">Hydrolase</keyword>
<dbReference type="PROSITE" id="PS50294">
    <property type="entry name" value="WD_REPEATS_REGION"/>
    <property type="match status" value="4"/>
</dbReference>
<dbReference type="SUPFAM" id="SSF88713">
    <property type="entry name" value="Glycoside hydrolase/deacetylase"/>
    <property type="match status" value="1"/>
</dbReference>
<dbReference type="InterPro" id="IPR011330">
    <property type="entry name" value="Glyco_hydro/deAcase_b/a-brl"/>
</dbReference>
<feature type="repeat" description="WD" evidence="25">
    <location>
        <begin position="1251"/>
        <end position="1293"/>
    </location>
</feature>
<keyword evidence="27" id="KW-0812">Transmembrane</keyword>
<dbReference type="FunFam" id="2.130.10.10:FF:000008">
    <property type="entry name" value="Coatomer subunit beta"/>
    <property type="match status" value="1"/>
</dbReference>
<sequence>LQNCILSNVVCVTLKIALRKRSEMRIFRRSVASAWKFGLAIIVVVFFISSIALYNIMDSAIPSSQKMRFLGEYDLKRLENKLIKLESEATRNEEILGQIQRSLYYRLNRVHNRPSALSAVQKKERKQTHRKCNAALLNTTVNVQMLKVYETLEFDNPDGGHWKQGWEITYDKNEVKKQPPLQVFVVPHSHTDPGWIKKFDEYYSSSTKHIFENMIETLSQKSEMKFIYAEMSFFEKWWREVDMAKRMLTKRLLDIGQLEIVTGAWVMTDEANAHYFSMIDQLTEGHQWLLNHLDYKPKNHWSIDPFGLSATTAYFVGLSGMKTMSVQRIHYAVKKHLALNKNLEFYWRQLWKRDSSSDIFCHVFPFYSYDIPHTCGPDPAVCCQFDFHRSQVGSIPCPWGIPALPIDMENIGERAFTLLDQYRKHAELYKLNVLLVPLGDDFRYTTSMEWQQQYNNYKMLFDYMNKQDWNVQFGTLEDYYRALFKRADVGGETFPTLSGDFFTYADRNQDYWSGYYTSRPLYKRMERILASFLRGAEIMFNLAASDVRSKGLEHQLPSQRLFNNLVVARRNLALFQHHDAIAGTAKTPVVMDYAERLWSSIELSKATMATAILYFMRKSSTSVLDVDNIKLDFSERIMDASHTSENVVINVLDEKERSVLVYNSLPYIRSEIVCINVDSYKIALYDAANNRLKIQISPVITKSSVGFIISVTTYQVCWTATMGSLSIIHYRLLFGDDPLNGEMVTISQSKVVHSSSIFPRNILSEEQFHIVSPVYVATFSTSTGLLKELKRIDMDNKMNLQLEFFVYKSESQSYTAGGAYLFLPNGQAEPLNNVDDVLLLEGDMFATVYSNMKNVLHQFTVVKLEVPSAESLHIRNTVDITTEIEDFEIVMRLKADIHNSDHSFYTDLNGLQMIKRKYFSKIPLQGNFYPMTTAAFIEDSAHRLTLLSAQANGVASLKPGWIEVFLDRRTHVDDSRGVGQPMLDNVIVTSDFRLMLESSNGDAYKYDKDLSTINYLTLPAHHQSLLLMYPAFVLYTANDFVEELRSHHQALLKPFPCDFHLINMRSVESKGAFESKAEVESFLNETLLILLRLENSCFSTPPPAIVCSMKDSDVPLRLDVKRKLLARSDRVKCVDLHPTEPWMLCSLYNGNVHAWNYETQTLLKSFEVCDLPVRSAKFVPRKSWVLTGSDDMQVRVFNYNTLDRVHQFEAHSDYLRSIAVHATQPLVLTSSDDMTIKLWDWESNWQLKQTFEGHTHYVMQVLFNPKDNNTFASASLDRTVKIWQLGSSHPNFTLEGHEKGVNCIDYYHGGDRPYLISGADDRLVKIWDYQNKTCVATLEGHVQNVSCVCFHPDLPVIITGSEDNTVRIWHGSTYRMETTLNYGLDRVWTICALKGQNVLAIGYDEGSIIVKLGREEPAVSMDANGKLLWAKHAEIQQANLKAICNEAEYPDGARLSLSAKDMGAIEFYPRSIQHSPNGRFVVVRGESEYVIYTAMALRNKSYGAAVEFVWAKESNMYAIRDVNSSILVEIHKNFTRYKTVYAEASIDCIFGGTLLGIRCGGQLIFYDWETIHVIRRIDIKAHQVYWSEKELLAITTASEFYILQFNEADVIPKLSESETPSPDGIEEAFDVIHTGTEDINTAYWVGDCLVYTTVNNRLRYCVGGETVTIAHLDRGLYILGYLPQENRLFLSDKDLNVVSYQLVLSVLEYQTAVMRQDFDMADQLLQKIPKEHLTRVAKFLERQGFLKQALAVSQDPEHRFELALKVNNLNVAYDIALENEDDDKWRQLNQAALTEGNFELALKCMRQDKDYSGQLLLASSCGDVDVMQHVANESMQCKLYNIAFMAHLLLGNRKECLEILITTGRLPEAAFFARTYLPSEISRVVGLWKAKIADKHPKVAESLADPDGYPNLFPHYADALQCDKLYEEIFSSTTLDAACYPLLQTNCTLENMVSLAKDSKYSSGKSEIAKSNENEDDVQKITETLQNVNIATPLQAAQEGASAEKTCNIYAVRNFLKRKRSVLQKLRKMMKRYACIGYAPDVAQSSHRQPDLVPSVGGPDVLMHASTVEQSSGGVEDLQVPIPTTEVKLDFSVPELIQQSDSDNDHDDDDDDDDEDDEDNDEFSAF</sequence>
<evidence type="ECO:0000256" key="6">
    <source>
        <dbReference type="ARBA" id="ARBA00022448"/>
    </source>
</evidence>
<keyword evidence="7" id="KW-0963">Cytoplasm</keyword>
<keyword evidence="6" id="KW-0813">Transport</keyword>
<feature type="transmembrane region" description="Helical" evidence="27">
    <location>
        <begin position="34"/>
        <end position="57"/>
    </location>
</feature>
<keyword evidence="16 27" id="KW-0472">Membrane</keyword>
<dbReference type="GO" id="GO:0046872">
    <property type="term" value="F:metal ion binding"/>
    <property type="evidence" value="ECO:0007669"/>
    <property type="project" value="UniProtKB-KW"/>
</dbReference>
<dbReference type="FunFam" id="1.20.1270.50:FF:000001">
    <property type="entry name" value="Alpha-mannosidase"/>
    <property type="match status" value="1"/>
</dbReference>
<proteinExistence type="inferred from homology"/>
<dbReference type="InterPro" id="IPR015943">
    <property type="entry name" value="WD40/YVTN_repeat-like_dom_sf"/>
</dbReference>
<evidence type="ECO:0000256" key="2">
    <source>
        <dbReference type="ARBA" id="ARBA00004255"/>
    </source>
</evidence>
<evidence type="ECO:0000256" key="24">
    <source>
        <dbReference type="ARBA" id="ARBA00093232"/>
    </source>
</evidence>
<gene>
    <name evidence="29" type="primary">Copb2</name>
    <name evidence="29" type="ORF">T4E_11510</name>
</gene>
<dbReference type="EMBL" id="JYDU01000323">
    <property type="protein sequence ID" value="KRX86934.1"/>
    <property type="molecule type" value="Genomic_DNA"/>
</dbReference>
<dbReference type="SUPFAM" id="SSF50978">
    <property type="entry name" value="WD40 repeat-like"/>
    <property type="match status" value="1"/>
</dbReference>
<evidence type="ECO:0000256" key="26">
    <source>
        <dbReference type="SAM" id="MobiDB-lite"/>
    </source>
</evidence>
<keyword evidence="18" id="KW-0326">Glycosidase</keyword>
<evidence type="ECO:0000313" key="30">
    <source>
        <dbReference type="Proteomes" id="UP000054815"/>
    </source>
</evidence>
<evidence type="ECO:0000256" key="13">
    <source>
        <dbReference type="ARBA" id="ARBA00022892"/>
    </source>
</evidence>
<dbReference type="Gene3D" id="2.60.40.1180">
    <property type="entry name" value="Golgi alpha-mannosidase II"/>
    <property type="match status" value="1"/>
</dbReference>
<evidence type="ECO:0000256" key="23">
    <source>
        <dbReference type="ARBA" id="ARBA00083602"/>
    </source>
</evidence>
<dbReference type="Gene3D" id="1.20.1270.50">
    <property type="entry name" value="Glycoside hydrolase family 38, central domain"/>
    <property type="match status" value="1"/>
</dbReference>
<keyword evidence="15" id="KW-0333">Golgi apparatus</keyword>
<dbReference type="GO" id="GO:0000139">
    <property type="term" value="C:Golgi membrane"/>
    <property type="evidence" value="ECO:0007669"/>
    <property type="project" value="UniProtKB-SubCell"/>
</dbReference>
<comment type="cofactor">
    <cofactor evidence="1">
        <name>Zn(2+)</name>
        <dbReference type="ChEBI" id="CHEBI:29105"/>
    </cofactor>
</comment>
<evidence type="ECO:0000256" key="20">
    <source>
        <dbReference type="ARBA" id="ARBA00032920"/>
    </source>
</evidence>
<feature type="repeat" description="WD" evidence="25">
    <location>
        <begin position="1338"/>
        <end position="1379"/>
    </location>
</feature>
<dbReference type="GO" id="GO:0006013">
    <property type="term" value="P:mannose metabolic process"/>
    <property type="evidence" value="ECO:0007669"/>
    <property type="project" value="InterPro"/>
</dbReference>
<evidence type="ECO:0000259" key="28">
    <source>
        <dbReference type="SMART" id="SM00872"/>
    </source>
</evidence>
<dbReference type="PANTHER" id="PTHR11607">
    <property type="entry name" value="ALPHA-MANNOSIDASE"/>
    <property type="match status" value="1"/>
</dbReference>
<evidence type="ECO:0000256" key="19">
    <source>
        <dbReference type="ARBA" id="ARBA00023329"/>
    </source>
</evidence>
<dbReference type="GO" id="GO:0005198">
    <property type="term" value="F:structural molecule activity"/>
    <property type="evidence" value="ECO:0007669"/>
    <property type="project" value="InterPro"/>
</dbReference>
<dbReference type="CDD" id="cd10809">
    <property type="entry name" value="GH38N_AMII_GMII_SfManIII_like"/>
    <property type="match status" value="1"/>
</dbReference>
<comment type="function">
    <text evidence="21">Catalyzes the first committed step in the biosynthesis of complex N-glycans. It controls conversion of high mannose to complex N-glycans; the final hydrolytic step in the N-glycan maturation pathway.</text>
</comment>
<keyword evidence="14" id="KW-0653">Protein transport</keyword>
<evidence type="ECO:0000256" key="3">
    <source>
        <dbReference type="ARBA" id="ARBA00004347"/>
    </source>
</evidence>
<comment type="similarity">
    <text evidence="4">Belongs to the glycosyl hydrolase 38 family.</text>
</comment>
<dbReference type="FunFam" id="1.25.40.470:FF:000001">
    <property type="entry name" value="Coatomer subunit beta"/>
    <property type="match status" value="1"/>
</dbReference>
<dbReference type="InterPro" id="IPR056176">
    <property type="entry name" value="TPR_COPA_B"/>
</dbReference>
<evidence type="ECO:0000256" key="14">
    <source>
        <dbReference type="ARBA" id="ARBA00022927"/>
    </source>
</evidence>
<dbReference type="Gene3D" id="3.20.110.10">
    <property type="entry name" value="Glycoside hydrolase 38, N terminal domain"/>
    <property type="match status" value="1"/>
</dbReference>
<feature type="non-terminal residue" evidence="29">
    <location>
        <position position="1"/>
    </location>
</feature>
<dbReference type="Gene3D" id="2.130.10.10">
    <property type="entry name" value="YVTN repeat-like/Quinoprotein amine dehydrogenase"/>
    <property type="match status" value="1"/>
</dbReference>
<evidence type="ECO:0000256" key="15">
    <source>
        <dbReference type="ARBA" id="ARBA00023034"/>
    </source>
</evidence>
<feature type="repeat" description="WD" evidence="25">
    <location>
        <begin position="1294"/>
        <end position="1337"/>
    </location>
</feature>
<evidence type="ECO:0000256" key="17">
    <source>
        <dbReference type="ARBA" id="ARBA00023157"/>
    </source>
</evidence>
<dbReference type="Pfam" id="PF23953">
    <property type="entry name" value="TPR_COPA_B"/>
    <property type="match status" value="1"/>
</dbReference>
<dbReference type="Proteomes" id="UP000054815">
    <property type="component" value="Unassembled WGS sequence"/>
</dbReference>
<dbReference type="SMART" id="SM00320">
    <property type="entry name" value="WD40"/>
    <property type="match status" value="6"/>
</dbReference>
<dbReference type="InterPro" id="IPR050843">
    <property type="entry name" value="Glycosyl_Hydrlase_38"/>
</dbReference>
<dbReference type="SUPFAM" id="SSF74650">
    <property type="entry name" value="Galactose mutarotase-like"/>
    <property type="match status" value="1"/>
</dbReference>
<evidence type="ECO:0000256" key="12">
    <source>
        <dbReference type="ARBA" id="ARBA00022833"/>
    </source>
</evidence>
<evidence type="ECO:0000256" key="4">
    <source>
        <dbReference type="ARBA" id="ARBA00009792"/>
    </source>
</evidence>
<dbReference type="GO" id="GO:0030663">
    <property type="term" value="C:COPI-coated vesicle membrane"/>
    <property type="evidence" value="ECO:0007669"/>
    <property type="project" value="UniProtKB-SubCell"/>
</dbReference>
<protein>
    <recommendedName>
        <fullName evidence="22">mannosyl-oligosaccharide 1,3-1,6-alpha-mannosidase</fullName>
        <ecNumber evidence="22">3.2.1.114</ecNumber>
    </recommendedName>
    <alternativeName>
        <fullName evidence="20">Beta'-coat protein</fullName>
    </alternativeName>
    <alternativeName>
        <fullName evidence="23">Mannosyl-oligosaccharide 1,3-1,6-alpha-mannosidase</fullName>
    </alternativeName>
</protein>
<dbReference type="InterPro" id="IPR036322">
    <property type="entry name" value="WD40_repeat_dom_sf"/>
</dbReference>
<dbReference type="InterPro" id="IPR037094">
    <property type="entry name" value="Glyco_hydro_38_cen_sf"/>
</dbReference>
<keyword evidence="13" id="KW-0931">ER-Golgi transport</keyword>
<dbReference type="InterPro" id="IPR020472">
    <property type="entry name" value="WD40_PAC1"/>
</dbReference>
<dbReference type="Pfam" id="PF04053">
    <property type="entry name" value="B-prop_COPA_B_2nd"/>
    <property type="match status" value="1"/>
</dbReference>
<keyword evidence="10" id="KW-0677">Repeat</keyword>
<dbReference type="InterPro" id="IPR028995">
    <property type="entry name" value="Glyco_hydro_57/38_cen_sf"/>
</dbReference>
<dbReference type="PANTHER" id="PTHR11607:SF3">
    <property type="entry name" value="LYSOSOMAL ALPHA-MANNOSIDASE"/>
    <property type="match status" value="1"/>
</dbReference>
<feature type="compositionally biased region" description="Acidic residues" evidence="26">
    <location>
        <begin position="2102"/>
        <end position="2126"/>
    </location>
</feature>
<evidence type="ECO:0000256" key="8">
    <source>
        <dbReference type="ARBA" id="ARBA00022574"/>
    </source>
</evidence>
<dbReference type="GO" id="GO:0030117">
    <property type="term" value="C:membrane coat"/>
    <property type="evidence" value="ECO:0007669"/>
    <property type="project" value="InterPro"/>
</dbReference>
<dbReference type="InterPro" id="IPR011013">
    <property type="entry name" value="Gal_mutarotase_sf_dom"/>
</dbReference>
<dbReference type="InterPro" id="IPR006692">
    <property type="entry name" value="Beta-prop_COPA/B_2nd"/>
</dbReference>
<feature type="domain" description="Glycoside hydrolase family 38 central" evidence="28">
    <location>
        <begin position="510"/>
        <end position="597"/>
    </location>
</feature>
<dbReference type="GO" id="GO:0030246">
    <property type="term" value="F:carbohydrate binding"/>
    <property type="evidence" value="ECO:0007669"/>
    <property type="project" value="InterPro"/>
</dbReference>
<keyword evidence="17" id="KW-1015">Disulfide bond</keyword>
<dbReference type="CDD" id="cd00200">
    <property type="entry name" value="WD40"/>
    <property type="match status" value="1"/>
</dbReference>
<evidence type="ECO:0000256" key="21">
    <source>
        <dbReference type="ARBA" id="ARBA00059516"/>
    </source>
</evidence>
<dbReference type="Pfam" id="PF09261">
    <property type="entry name" value="Alpha-mann_mid"/>
    <property type="match status" value="1"/>
</dbReference>
<evidence type="ECO:0000256" key="11">
    <source>
        <dbReference type="ARBA" id="ARBA00022801"/>
    </source>
</evidence>
<comment type="subcellular location">
    <subcellularLocation>
        <location evidence="3">Cytoplasmic vesicle</location>
        <location evidence="3">COPI-coated vesicle membrane</location>
        <topology evidence="3">Peripheral membrane protein</topology>
        <orientation evidence="3">Cytoplasmic side</orientation>
    </subcellularLocation>
    <subcellularLocation>
        <location evidence="2">Golgi apparatus membrane</location>
        <topology evidence="2">Peripheral membrane protein</topology>
        <orientation evidence="2">Cytoplasmic side</orientation>
    </subcellularLocation>
</comment>
<dbReference type="InterPro" id="IPR001680">
    <property type="entry name" value="WD40_rpt"/>
</dbReference>
<dbReference type="InterPro" id="IPR013780">
    <property type="entry name" value="Glyco_hydro_b"/>
</dbReference>
<dbReference type="EC" id="3.2.1.114" evidence="22"/>
<dbReference type="Pfam" id="PF00400">
    <property type="entry name" value="WD40"/>
    <property type="match status" value="5"/>
</dbReference>
<dbReference type="SMART" id="SM00872">
    <property type="entry name" value="Alpha-mann_mid"/>
    <property type="match status" value="1"/>
</dbReference>
<dbReference type="PRINTS" id="PR00320">
    <property type="entry name" value="GPROTEINBRPT"/>
</dbReference>
<dbReference type="GO" id="GO:0004572">
    <property type="term" value="F:mannosyl-oligosaccharide 1,3-1,6-alpha-mannosidase activity"/>
    <property type="evidence" value="ECO:0007669"/>
    <property type="project" value="UniProtKB-EC"/>
</dbReference>
<feature type="region of interest" description="Disordered" evidence="26">
    <location>
        <begin position="2089"/>
        <end position="2126"/>
    </location>
</feature>
<evidence type="ECO:0000313" key="29">
    <source>
        <dbReference type="EMBL" id="KRX86934.1"/>
    </source>
</evidence>
<dbReference type="FunFam" id="3.20.110.10:FF:000003">
    <property type="entry name" value="Alpha-mannosidase"/>
    <property type="match status" value="1"/>
</dbReference>
<evidence type="ECO:0000256" key="9">
    <source>
        <dbReference type="ARBA" id="ARBA00022723"/>
    </source>
</evidence>
<dbReference type="Pfam" id="PF01074">
    <property type="entry name" value="Glyco_hydro_38N"/>
    <property type="match status" value="1"/>
</dbReference>
<dbReference type="GO" id="GO:0006491">
    <property type="term" value="P:N-glycan processing"/>
    <property type="evidence" value="ECO:0007669"/>
    <property type="project" value="TreeGrafter"/>
</dbReference>
<keyword evidence="19" id="KW-0968">Cytoplasmic vesicle</keyword>
<accession>A0A0V0XG23</accession>
<evidence type="ECO:0000256" key="27">
    <source>
        <dbReference type="SAM" id="Phobius"/>
    </source>
</evidence>
<evidence type="ECO:0000256" key="22">
    <source>
        <dbReference type="ARBA" id="ARBA00066412"/>
    </source>
</evidence>
<dbReference type="CDD" id="cd22947">
    <property type="entry name" value="Coatomer_WDAD_beta-like"/>
    <property type="match status" value="1"/>
</dbReference>
<dbReference type="InterPro" id="IPR027291">
    <property type="entry name" value="Glyco_hydro_38_N_sf"/>
</dbReference>
<keyword evidence="27" id="KW-1133">Transmembrane helix</keyword>